<protein>
    <submittedName>
        <fullName evidence="2">Multidrug resistance-associated protein 1</fullName>
    </submittedName>
</protein>
<proteinExistence type="predicted"/>
<organism evidence="1 2">
    <name type="scientific">Panagrolaimus sp. ES5</name>
    <dbReference type="NCBI Taxonomy" id="591445"/>
    <lineage>
        <taxon>Eukaryota</taxon>
        <taxon>Metazoa</taxon>
        <taxon>Ecdysozoa</taxon>
        <taxon>Nematoda</taxon>
        <taxon>Chromadorea</taxon>
        <taxon>Rhabditida</taxon>
        <taxon>Tylenchina</taxon>
        <taxon>Panagrolaimomorpha</taxon>
        <taxon>Panagrolaimoidea</taxon>
        <taxon>Panagrolaimidae</taxon>
        <taxon>Panagrolaimus</taxon>
    </lineage>
</organism>
<evidence type="ECO:0000313" key="1">
    <source>
        <dbReference type="Proteomes" id="UP000887579"/>
    </source>
</evidence>
<dbReference type="WBParaSite" id="ES5_v2.g478.t1">
    <property type="protein sequence ID" value="ES5_v2.g478.t1"/>
    <property type="gene ID" value="ES5_v2.g478"/>
</dbReference>
<dbReference type="Proteomes" id="UP000887579">
    <property type="component" value="Unplaced"/>
</dbReference>
<accession>A0AC34GNA0</accession>
<sequence length="1550" mass="175040">MVVVSSTPDGSFCGESLMKDGSIYNDSSIPNVSQCFQHTILVFIPSLFFWVLFPAFLLQSRRLQQSRRFLPLPLSPLYVIKGVIAFILFIDALYLFSRHFVHSENYSSPPVNWVYPIILALTAAGLLCCHIIAKYVGIVSSGIIFNTYLVLTIAGALELYEWIQRASDSTIPSSNGRDLGFYIWWSLCLIQTVLYCFADKRSEKVEKNYELDSSFLNRLTLWWFTPLPLTGARRDLEFTDCFELNEGNQSHFLKEQWEHYWNPTIQDYFEKKKLLVAESTSQKLLNGNGHAVEENVPKVKEAAAKKLEPPSVIYNLFRMFKFEFFAAMVIKGFADVLQFANPYLLQALINYVSDPNNKMWQGLSFALLMFAASQLRSFLVNYYFYIMFRLGIKLQSAMTGAVYRKTLRLSNGARRDKTVGEIVNLMAIDIERFQMVTSQIQQYWSSPFQICLALIFLFNTLGVAALPGVLITALFIPYNIFTSFFMRRWMVTQMKLKDERAKMCNEVLNGIKVIKLYAWEIPMMNLIENIRKRELSCIFKSSLVRISVDIFNWCTPFLVALFAFMTYTMMDPVNHKLTPAIAFVSLTLFNQLRSPMTMLGLLINITIETLVSNKRLKNFMVAEELDEKAIDRVPQTNGKYELIESHKADFSWDAVADSSSDAQHSSSSLRDITLSVTRGDLVAIVGRVGAGKSSLLSALLGEMEKLRGDVAVRGQIAYVPQQAWIQNMTLRDNICFGQPYNKILYNKVIDACALRPDLEILPDGDLTEIGEKGINLSGGQKARISLARAIYQNCDIYFFDDPLSAVDSHVGKHIFINALGPKGLLKNKTRILVTHGVTFLPNADKIIVMDKGEIFEQGEYDELIKRNGKLTELIAVANEDTPSQSSKSPSPKPIKKQLETFDEEDTDEYDEPELSVVGDADINLADVSVERKLSTISVLAKGVTRRHSSIRSSTSSLRKRTIKSEGPEKLIQKEKIESGKVKLSVYMEYIKAAGYLFMSSYIFFYIAYQGIMSGRNFWLSEWADDNDPSQKTEPKMSSNQRLAVYAVLGGCETIAMALGLIFLAFGGLKASKNLHSPVLIQILRSPMSFFDTTPVGRILNRLSKDIEVVDMRLPMNFRYFAMCLTQVSFTLLIICITTPIFTAVIIPLAAVYLISLKYYVPTSRQLKPVIRAFRKSEKFCSTMDQYVDKFCQVKYMNLISNRWLAVRLEFIGNLVVFFAALFAVLSNYWGWISSPGLVGLSVSYALNITEVLNFAVRQVSEIETNIVSVERLKEYTEVESEAPWRIEGKAPPQGWPSQGRIEFRGYSTRYRSGLELVVKNINAFVKPGEKIGIVGRTGAGKSSLTLALFRMIEAAEGKIVIDSTVIAEIGLHDLRSNITIIPQDPVCFSAPLRFNLDPFNKYSDAEIWSALEMAHLKVFVASLPDGLSHAITEGGENISVGQRQLLCLARALLRRSKILVLDEATAAVDLATDALIQDTIRKEFKDSTIFTIAHRLNTIMDYDRVMVLDKGEIKEMDAPQKLLENKNSYFSAMVLDSKNTESNEETKPSE</sequence>
<name>A0AC34GNA0_9BILA</name>
<evidence type="ECO:0000313" key="2">
    <source>
        <dbReference type="WBParaSite" id="ES5_v2.g478.t1"/>
    </source>
</evidence>
<reference evidence="2" key="1">
    <citation type="submission" date="2022-11" db="UniProtKB">
        <authorList>
            <consortium name="WormBaseParasite"/>
        </authorList>
    </citation>
    <scope>IDENTIFICATION</scope>
</reference>